<organism evidence="2 3">
    <name type="scientific">Enterococcus faecalis</name>
    <name type="common">Streptococcus faecalis</name>
    <dbReference type="NCBI Taxonomy" id="1351"/>
    <lineage>
        <taxon>Bacteria</taxon>
        <taxon>Bacillati</taxon>
        <taxon>Bacillota</taxon>
        <taxon>Bacilli</taxon>
        <taxon>Lactobacillales</taxon>
        <taxon>Enterococcaceae</taxon>
        <taxon>Enterococcus</taxon>
    </lineage>
</organism>
<evidence type="ECO:0000313" key="3">
    <source>
        <dbReference type="Proteomes" id="UP000516122"/>
    </source>
</evidence>
<evidence type="ECO:0000313" key="2">
    <source>
        <dbReference type="EMBL" id="QNP37195.1"/>
    </source>
</evidence>
<evidence type="ECO:0000259" key="1">
    <source>
        <dbReference type="Pfam" id="PF14594"/>
    </source>
</evidence>
<gene>
    <name evidence="2" type="ORF">H9Q64_12075</name>
</gene>
<dbReference type="EMBL" id="CP060804">
    <property type="protein sequence ID" value="QNP37195.1"/>
    <property type="molecule type" value="Genomic_DNA"/>
</dbReference>
<feature type="domain" description="Gp28/Gp37-like" evidence="1">
    <location>
        <begin position="19"/>
        <end position="360"/>
    </location>
</feature>
<sequence length="374" mass="42500">MDFMPLPFVEVFRRKSGFDYESTAVLDIWKSMSVKENFKSANTFETVVLLKYMPKELMNEDTVLLINNCFYYIDSIICDDLSSGLITISGKSLFAKVGKRIVYRIYNQTKRPELICYDHLRNEVVSPSDVKRKISYLSVEQPPAITNSNISYQNSYGNVEEEIEGLCESYNFGFDEIPISNGRIGSTSNGQVGTNIRFRKSEDVSSVVQFSAEFENVTNESLEKNNYDEATTALIYGEGEGKARKHTQVNNNLSGLERKEIYVDARDLQQTVDDVKMPDAQYIATLQSRGKEKLTEQPRVLALNGTINLNDSLFVYGRDYKLGDRVKRISSFGYSDTVVLNSVTQTWDEKGYHIDGEFGNQSKTIIDVIKRKGK</sequence>
<name>A0A7H0FMC9_ENTFL</name>
<dbReference type="Proteomes" id="UP000516122">
    <property type="component" value="Chromosome"/>
</dbReference>
<dbReference type="AlphaFoldDB" id="A0A7H0FMC9"/>
<protein>
    <submittedName>
        <fullName evidence="2">Siphovirus ReqiPepy6 Gp37-like family protein</fullName>
    </submittedName>
</protein>
<accession>A0A7H0FMC9</accession>
<proteinExistence type="predicted"/>
<dbReference type="Pfam" id="PF14594">
    <property type="entry name" value="Sipho_Gp37"/>
    <property type="match status" value="1"/>
</dbReference>
<dbReference type="RefSeq" id="WP_002380678.1">
    <property type="nucleotide sequence ID" value="NZ_CP060804.1"/>
</dbReference>
<reference evidence="2 3" key="1">
    <citation type="submission" date="2020-08" db="EMBL/GenBank/DDBJ databases">
        <title>Enterococcus faecalis SF28073 genome assembly.</title>
        <authorList>
            <person name="Duerkop B.A."/>
            <person name="Johnson C.N."/>
        </authorList>
    </citation>
    <scope>NUCLEOTIDE SEQUENCE [LARGE SCALE GENOMIC DNA]</scope>
    <source>
        <strain evidence="2 3">SF28073</strain>
    </source>
</reference>
<dbReference type="InterPro" id="IPR029432">
    <property type="entry name" value="Gp28/Gp37-like_dom"/>
</dbReference>